<dbReference type="Proteomes" id="UP000664203">
    <property type="component" value="Unassembled WGS sequence"/>
</dbReference>
<dbReference type="OrthoDB" id="5392313at2759"/>
<comment type="caution">
    <text evidence="1">The sequence shown here is derived from an EMBL/GenBank/DDBJ whole genome shotgun (WGS) entry which is preliminary data.</text>
</comment>
<evidence type="ECO:0000313" key="1">
    <source>
        <dbReference type="EMBL" id="CAF9919879.1"/>
    </source>
</evidence>
<evidence type="ECO:0000313" key="2">
    <source>
        <dbReference type="Proteomes" id="UP000664203"/>
    </source>
</evidence>
<proteinExistence type="predicted"/>
<organism evidence="1 2">
    <name type="scientific">Alectoria fallacina</name>
    <dbReference type="NCBI Taxonomy" id="1903189"/>
    <lineage>
        <taxon>Eukaryota</taxon>
        <taxon>Fungi</taxon>
        <taxon>Dikarya</taxon>
        <taxon>Ascomycota</taxon>
        <taxon>Pezizomycotina</taxon>
        <taxon>Lecanoromycetes</taxon>
        <taxon>OSLEUM clade</taxon>
        <taxon>Lecanoromycetidae</taxon>
        <taxon>Lecanorales</taxon>
        <taxon>Lecanorineae</taxon>
        <taxon>Parmeliaceae</taxon>
        <taxon>Alectoria</taxon>
    </lineage>
</organism>
<dbReference type="EMBL" id="CAJPDR010000129">
    <property type="protein sequence ID" value="CAF9919879.1"/>
    <property type="molecule type" value="Genomic_DNA"/>
</dbReference>
<gene>
    <name evidence="1" type="ORF">ALECFALPRED_001330</name>
</gene>
<keyword evidence="2" id="KW-1185">Reference proteome</keyword>
<protein>
    <submittedName>
        <fullName evidence="1">Uncharacterized protein</fullName>
    </submittedName>
</protein>
<dbReference type="AlphaFoldDB" id="A0A8H3F8E0"/>
<reference evidence="1" key="1">
    <citation type="submission" date="2021-03" db="EMBL/GenBank/DDBJ databases">
        <authorList>
            <person name="Tagirdzhanova G."/>
        </authorList>
    </citation>
    <scope>NUCLEOTIDE SEQUENCE</scope>
</reference>
<sequence length="288" mass="31942">MPSPSVLPPAPQLGSDLPDSQFRVELTFDPPFLPVNPTLMNIIHFMSVVARSGFDEQIQPRIYSAPTNRQVQITTSAWTEARFLLWGIYLAAIDMIKFIRFHNVIVKLYWESSFVGLINITVRTVSSLADVAENGSRIVTDDGADLNLTGIGNKTAQAFVERLNLPPAQNTTGSDSTDNISIINSVKTYNNEFSIPSTAPTLIRPKILLAPRLTIDFIRPPGALSLTRNDVFIAFFTTMLHLAQFPAENDMRPFNSKSLTDDLRVEMVETGVGCLVMPLTLTNIFLIE</sequence>
<accession>A0A8H3F8E0</accession>
<name>A0A8H3F8E0_9LECA</name>